<dbReference type="Gene3D" id="1.10.287.130">
    <property type="match status" value="1"/>
</dbReference>
<keyword evidence="16" id="KW-1185">Reference proteome</keyword>
<evidence type="ECO:0000256" key="4">
    <source>
        <dbReference type="ARBA" id="ARBA00022475"/>
    </source>
</evidence>
<dbReference type="InterPro" id="IPR001789">
    <property type="entry name" value="Sig_transdc_resp-reg_receiver"/>
</dbReference>
<dbReference type="Proteomes" id="UP000598488">
    <property type="component" value="Unassembled WGS sequence"/>
</dbReference>
<dbReference type="InterPro" id="IPR036890">
    <property type="entry name" value="HATPase_C_sf"/>
</dbReference>
<evidence type="ECO:0000259" key="14">
    <source>
        <dbReference type="PROSITE" id="PS50839"/>
    </source>
</evidence>
<dbReference type="SUPFAM" id="SSF47384">
    <property type="entry name" value="Homodimeric domain of signal transducing histidine kinase"/>
    <property type="match status" value="1"/>
</dbReference>
<dbReference type="Pfam" id="PF00512">
    <property type="entry name" value="HisKA"/>
    <property type="match status" value="1"/>
</dbReference>
<dbReference type="PROSITE" id="PS50109">
    <property type="entry name" value="HIS_KIN"/>
    <property type="match status" value="1"/>
</dbReference>
<feature type="transmembrane region" description="Helical" evidence="11">
    <location>
        <begin position="491"/>
        <end position="515"/>
    </location>
</feature>
<sequence>MHKEKVVAKMTRVLKIILLTAISYFIAGWIGQVFAIPPGYATVIWPASGIAIAACLLFGYWPALGVFVGSTCVNVLIGFENTGQISILIPALIASGSALQTIFAYSLVRFFIGKKLEFYNVRHVLSFIVVAGPLGCLVSASTGTTILYSFGMLSSDQVLLNWLSWWLGDTVGVVVLVPWLAVLFRKHFSVYYDHPMRVVFALVIVALTTGILSFSTAFFEINKQKQAFNASADLSSTLLSERIKNSVDILYSMAGYVRGSAKVSAEEFQNFSESIMSQDRAIKALSINHVLDYQDIPMYESQMSALHGFPYQVKERSVEGEFVAPSVRDRYVPVGLIYPKEPNLKALGFDVYSEASRRSAIQNAIRLNAAFPTSAITLVQGNKAVLMFLPIYKQQKLFAMSTGLFEIEDLSERILERTPTNGVEIYLIDRPAGQSPYILSASGNATLEISELIDGVNAERYPVIHRSMIPVEAHRWELVHIARSSFIEQPWGTHFVLVGGLFVAGLLGWVLSLVFSHAAQVERQVAERTKELSKANLALRESSEKLKQATLAAQDANQAKSRFLANMSHEIRTPLNGMLGSLSLLKSQRLNNEQVKLVDLAHQSGDTLLGLVNDILDLSKIEAGELELEPQYFDLQDLLEDTASLMRIKAKEKDLTFIAPETLLPELMVYGDRQRLQQVILNLLGNAIKFTAAGGDVRLKAENLLLEGDKATFRISIQDTGIGISDSLQQRLFQRFKQADASTTRRYGGTGLGLAISKQLIEAMQGQIGVQSQLGQGANFWFELTLPIQPKSDESLSDLGPLKMVYVLSQQQDDVPYIRSLLASKSIPVEFLRSAEELPTLDDSTLLIIDDALRVESQLSFKVPQQHVITLLEQGQSLENLDGHNIASIYKPVHRRALFAVIESFLQDDSMPVAKHAELNSAVEDDYLKDMRILLVEDNLTNQIVAKGMLGLFGVTVDVVENGEESVTACQETAYDLIFMDCQMPVMDGYEATKAIRKLEQNSATSNNVVIVALSANAMKGDDQLCFDAGMDDHVAKPVTKERLAEVLERWLGKRS</sequence>
<dbReference type="EC" id="2.7.13.3" evidence="3"/>
<organism evidence="15 16">
    <name type="scientific">Marinomonas ostreistagni</name>
    <dbReference type="NCBI Taxonomy" id="359209"/>
    <lineage>
        <taxon>Bacteria</taxon>
        <taxon>Pseudomonadati</taxon>
        <taxon>Pseudomonadota</taxon>
        <taxon>Gammaproteobacteria</taxon>
        <taxon>Oceanospirillales</taxon>
        <taxon>Oceanospirillaceae</taxon>
        <taxon>Marinomonas</taxon>
    </lineage>
</organism>
<feature type="domain" description="Histidine kinase" evidence="12">
    <location>
        <begin position="566"/>
        <end position="788"/>
    </location>
</feature>
<dbReference type="CDD" id="cd16922">
    <property type="entry name" value="HATPase_EvgS-ArcB-TorS-like"/>
    <property type="match status" value="1"/>
</dbReference>
<keyword evidence="9 11" id="KW-0472">Membrane</keyword>
<comment type="caution">
    <text evidence="15">The sequence shown here is derived from an EMBL/GenBank/DDBJ whole genome shotgun (WGS) entry which is preliminary data.</text>
</comment>
<dbReference type="CDD" id="cd00082">
    <property type="entry name" value="HisKA"/>
    <property type="match status" value="1"/>
</dbReference>
<feature type="transmembrane region" description="Helical" evidence="11">
    <location>
        <begin position="162"/>
        <end position="184"/>
    </location>
</feature>
<evidence type="ECO:0000259" key="12">
    <source>
        <dbReference type="PROSITE" id="PS50109"/>
    </source>
</evidence>
<protein>
    <recommendedName>
        <fullName evidence="3">histidine kinase</fullName>
        <ecNumber evidence="3">2.7.13.3</ecNumber>
    </recommendedName>
</protein>
<evidence type="ECO:0000259" key="13">
    <source>
        <dbReference type="PROSITE" id="PS50110"/>
    </source>
</evidence>
<dbReference type="PRINTS" id="PR00344">
    <property type="entry name" value="BCTRLSENSOR"/>
</dbReference>
<feature type="domain" description="CHASE" evidence="14">
    <location>
        <begin position="328"/>
        <end position="417"/>
    </location>
</feature>
<evidence type="ECO:0000256" key="10">
    <source>
        <dbReference type="PROSITE-ProRule" id="PRU00169"/>
    </source>
</evidence>
<name>A0ABS0Z9S9_9GAMM</name>
<dbReference type="SMART" id="SM00448">
    <property type="entry name" value="REC"/>
    <property type="match status" value="1"/>
</dbReference>
<dbReference type="InterPro" id="IPR003661">
    <property type="entry name" value="HisK_dim/P_dom"/>
</dbReference>
<reference evidence="15 16" key="1">
    <citation type="submission" date="2020-12" db="EMBL/GenBank/DDBJ databases">
        <title>Comparative genome analysis of fungal antagonists Marinomonas ostreistagni 398 and M. spartinae 468.</title>
        <authorList>
            <person name="Fields J.L."/>
            <person name="Mavrodi O.V."/>
            <person name="Biber P.D."/>
            <person name="Indest K.J."/>
            <person name="Mavrodi D.V."/>
        </authorList>
    </citation>
    <scope>NUCLEOTIDE SEQUENCE [LARGE SCALE GENOMIC DNA]</scope>
    <source>
        <strain evidence="15 16">USM7</strain>
    </source>
</reference>
<dbReference type="Pfam" id="PF03924">
    <property type="entry name" value="CHASE"/>
    <property type="match status" value="1"/>
</dbReference>
<keyword evidence="6 11" id="KW-0812">Transmembrane</keyword>
<dbReference type="SUPFAM" id="SSF52172">
    <property type="entry name" value="CheY-like"/>
    <property type="match status" value="1"/>
</dbReference>
<evidence type="ECO:0000256" key="9">
    <source>
        <dbReference type="ARBA" id="ARBA00023136"/>
    </source>
</evidence>
<feature type="modified residue" description="4-aspartylphosphate" evidence="10">
    <location>
        <position position="981"/>
    </location>
</feature>
<comment type="catalytic activity">
    <reaction evidence="1">
        <text>ATP + protein L-histidine = ADP + protein N-phospho-L-histidine.</text>
        <dbReference type="EC" id="2.7.13.3"/>
    </reaction>
</comment>
<dbReference type="Gene3D" id="3.40.50.2300">
    <property type="match status" value="1"/>
</dbReference>
<keyword evidence="8" id="KW-0902">Two-component regulatory system</keyword>
<dbReference type="Gene3D" id="3.30.450.350">
    <property type="entry name" value="CHASE domain"/>
    <property type="match status" value="1"/>
</dbReference>
<dbReference type="PROSITE" id="PS50110">
    <property type="entry name" value="RESPONSE_REGULATORY"/>
    <property type="match status" value="1"/>
</dbReference>
<evidence type="ECO:0000256" key="7">
    <source>
        <dbReference type="ARBA" id="ARBA00022989"/>
    </source>
</evidence>
<keyword evidence="7 11" id="KW-1133">Transmembrane helix</keyword>
<keyword evidence="5 10" id="KW-0597">Phosphoprotein</keyword>
<dbReference type="PANTHER" id="PTHR45339:SF1">
    <property type="entry name" value="HYBRID SIGNAL TRANSDUCTION HISTIDINE KINASE J"/>
    <property type="match status" value="1"/>
</dbReference>
<evidence type="ECO:0000256" key="5">
    <source>
        <dbReference type="ARBA" id="ARBA00022553"/>
    </source>
</evidence>
<keyword evidence="4" id="KW-1003">Cell membrane</keyword>
<dbReference type="SUPFAM" id="SSF55874">
    <property type="entry name" value="ATPase domain of HSP90 chaperone/DNA topoisomerase II/histidine kinase"/>
    <property type="match status" value="1"/>
</dbReference>
<dbReference type="InterPro" id="IPR036097">
    <property type="entry name" value="HisK_dim/P_sf"/>
</dbReference>
<evidence type="ECO:0000256" key="11">
    <source>
        <dbReference type="SAM" id="Phobius"/>
    </source>
</evidence>
<proteinExistence type="predicted"/>
<feature type="transmembrane region" description="Helical" evidence="11">
    <location>
        <begin position="12"/>
        <end position="34"/>
    </location>
</feature>
<evidence type="ECO:0000256" key="6">
    <source>
        <dbReference type="ARBA" id="ARBA00022692"/>
    </source>
</evidence>
<dbReference type="InterPro" id="IPR007895">
    <property type="entry name" value="MASE1"/>
</dbReference>
<dbReference type="SMART" id="SM00388">
    <property type="entry name" value="HisKA"/>
    <property type="match status" value="1"/>
</dbReference>
<evidence type="ECO:0000256" key="2">
    <source>
        <dbReference type="ARBA" id="ARBA00004651"/>
    </source>
</evidence>
<dbReference type="PANTHER" id="PTHR45339">
    <property type="entry name" value="HYBRID SIGNAL TRANSDUCTION HISTIDINE KINASE J"/>
    <property type="match status" value="1"/>
</dbReference>
<dbReference type="PROSITE" id="PS50839">
    <property type="entry name" value="CHASE"/>
    <property type="match status" value="1"/>
</dbReference>
<dbReference type="RefSeq" id="WP_199462033.1">
    <property type="nucleotide sequence ID" value="NZ_JAEMUH010000005.1"/>
</dbReference>
<dbReference type="Pfam" id="PF02518">
    <property type="entry name" value="HATPase_c"/>
    <property type="match status" value="1"/>
</dbReference>
<feature type="domain" description="Response regulatory" evidence="13">
    <location>
        <begin position="932"/>
        <end position="1052"/>
    </location>
</feature>
<evidence type="ECO:0000256" key="1">
    <source>
        <dbReference type="ARBA" id="ARBA00000085"/>
    </source>
</evidence>
<feature type="transmembrane region" description="Helical" evidence="11">
    <location>
        <begin position="85"/>
        <end position="112"/>
    </location>
</feature>
<feature type="transmembrane region" description="Helical" evidence="11">
    <location>
        <begin position="196"/>
        <end position="219"/>
    </location>
</feature>
<dbReference type="SMART" id="SM01079">
    <property type="entry name" value="CHASE"/>
    <property type="match status" value="1"/>
</dbReference>
<dbReference type="InterPro" id="IPR006189">
    <property type="entry name" value="CHASE_dom"/>
</dbReference>
<dbReference type="InterPro" id="IPR042240">
    <property type="entry name" value="CHASE_sf"/>
</dbReference>
<dbReference type="InterPro" id="IPR003594">
    <property type="entry name" value="HATPase_dom"/>
</dbReference>
<evidence type="ECO:0000256" key="3">
    <source>
        <dbReference type="ARBA" id="ARBA00012438"/>
    </source>
</evidence>
<comment type="subcellular location">
    <subcellularLocation>
        <location evidence="2">Cell membrane</location>
        <topology evidence="2">Multi-pass membrane protein</topology>
    </subcellularLocation>
</comment>
<feature type="transmembrane region" description="Helical" evidence="11">
    <location>
        <begin position="124"/>
        <end position="150"/>
    </location>
</feature>
<dbReference type="Pfam" id="PF05231">
    <property type="entry name" value="MASE1"/>
    <property type="match status" value="1"/>
</dbReference>
<accession>A0ABS0Z9S9</accession>
<dbReference type="Gene3D" id="3.30.565.10">
    <property type="entry name" value="Histidine kinase-like ATPase, C-terminal domain"/>
    <property type="match status" value="1"/>
</dbReference>
<dbReference type="EMBL" id="JAEMUH010000005">
    <property type="protein sequence ID" value="MBJ7550411.1"/>
    <property type="molecule type" value="Genomic_DNA"/>
</dbReference>
<evidence type="ECO:0000256" key="8">
    <source>
        <dbReference type="ARBA" id="ARBA00023012"/>
    </source>
</evidence>
<dbReference type="CDD" id="cd17546">
    <property type="entry name" value="REC_hyHK_CKI1_RcsC-like"/>
    <property type="match status" value="1"/>
</dbReference>
<dbReference type="InterPro" id="IPR004358">
    <property type="entry name" value="Sig_transdc_His_kin-like_C"/>
</dbReference>
<gene>
    <name evidence="15" type="ORF">JHD44_06940</name>
</gene>
<dbReference type="Pfam" id="PF00072">
    <property type="entry name" value="Response_reg"/>
    <property type="match status" value="1"/>
</dbReference>
<dbReference type="SMART" id="SM00387">
    <property type="entry name" value="HATPase_c"/>
    <property type="match status" value="1"/>
</dbReference>
<dbReference type="InterPro" id="IPR011006">
    <property type="entry name" value="CheY-like_superfamily"/>
</dbReference>
<evidence type="ECO:0000313" key="16">
    <source>
        <dbReference type="Proteomes" id="UP000598488"/>
    </source>
</evidence>
<dbReference type="InterPro" id="IPR005467">
    <property type="entry name" value="His_kinase_dom"/>
</dbReference>
<evidence type="ECO:0000313" key="15">
    <source>
        <dbReference type="EMBL" id="MBJ7550411.1"/>
    </source>
</evidence>